<dbReference type="HAMAP" id="MF_00055">
    <property type="entry name" value="MEMO1"/>
    <property type="match status" value="1"/>
</dbReference>
<dbReference type="InterPro" id="IPR002737">
    <property type="entry name" value="MEMO1_fam"/>
</dbReference>
<evidence type="ECO:0000256" key="1">
    <source>
        <dbReference type="ARBA" id="ARBA00006315"/>
    </source>
</evidence>
<evidence type="ECO:0000313" key="3">
    <source>
        <dbReference type="WBParaSite" id="maker-uti_cns_0009231-snap-gene-0.3-mRNA-1"/>
    </source>
</evidence>
<dbReference type="WBParaSite" id="maker-uti_cns_0009231-snap-gene-0.3-mRNA-1">
    <property type="protein sequence ID" value="maker-uti_cns_0009231-snap-gene-0.3-mRNA-1"/>
    <property type="gene ID" value="maker-uti_cns_0009231-snap-gene-0.3"/>
</dbReference>
<protein>
    <submittedName>
        <fullName evidence="3">AmmeMemoRadiSam system protein B</fullName>
    </submittedName>
</protein>
<dbReference type="PANTHER" id="PTHR11060">
    <property type="entry name" value="PROTEIN MEMO1"/>
    <property type="match status" value="1"/>
</dbReference>
<dbReference type="Proteomes" id="UP000095280">
    <property type="component" value="Unplaced"/>
</dbReference>
<proteinExistence type="inferred from homology"/>
<dbReference type="CDD" id="cd07361">
    <property type="entry name" value="MEMO_like"/>
    <property type="match status" value="1"/>
</dbReference>
<evidence type="ECO:0000313" key="2">
    <source>
        <dbReference type="Proteomes" id="UP000095280"/>
    </source>
</evidence>
<organism evidence="2 3">
    <name type="scientific">Macrostomum lignano</name>
    <dbReference type="NCBI Taxonomy" id="282301"/>
    <lineage>
        <taxon>Eukaryota</taxon>
        <taxon>Metazoa</taxon>
        <taxon>Spiralia</taxon>
        <taxon>Lophotrochozoa</taxon>
        <taxon>Platyhelminthes</taxon>
        <taxon>Rhabditophora</taxon>
        <taxon>Macrostomorpha</taxon>
        <taxon>Macrostomida</taxon>
        <taxon>Macrostomidae</taxon>
        <taxon>Macrostomum</taxon>
    </lineage>
</organism>
<dbReference type="AlphaFoldDB" id="A0A1I8I1H4"/>
<dbReference type="Gene3D" id="3.40.830.10">
    <property type="entry name" value="LigB-like"/>
    <property type="match status" value="1"/>
</dbReference>
<dbReference type="NCBIfam" id="TIGR04336">
    <property type="entry name" value="AmmeMemoSam_B"/>
    <property type="match status" value="1"/>
</dbReference>
<reference evidence="3" key="1">
    <citation type="submission" date="2016-11" db="UniProtKB">
        <authorList>
            <consortium name="WormBaseParasite"/>
        </authorList>
    </citation>
    <scope>IDENTIFICATION</scope>
</reference>
<accession>A0A1I8I1H4</accession>
<sequence>MSATAAASSWKRRASHAGSWYTDNASALEKQLTDWLANASKSSGSNEDNNDGASDPVVDMRNCGSLKAIISPHAGYRYSGSVAAYSYRLLAQAIDSLSSNAPVRVFILAPSHHYRLNGCALSSADCLATPLGDLAVDLATVSALNSAGKFEILSRNCDEAEHSVEMQLPYVAMATAKLRASGRFAGVVPILVGQCSPAQTAFYADLLAPHLLDPASLFVVSSDFCHWGRRFRYTWRDPDPQRAGEPIWQGIERLDRLGMRAIESLEAGQFADYLDNFGNTICGRKPIALLLSTLAAAGGGNRWTMRFLRYAQSSKCFSEEDSSVSYAAGALFSR</sequence>
<name>A0A1I8I1H4_9PLAT</name>
<dbReference type="PANTHER" id="PTHR11060:SF0">
    <property type="entry name" value="PROTEIN MEMO1"/>
    <property type="match status" value="1"/>
</dbReference>
<keyword evidence="2" id="KW-1185">Reference proteome</keyword>
<comment type="similarity">
    <text evidence="1">Belongs to the MEMO1 family.</text>
</comment>
<dbReference type="Pfam" id="PF01875">
    <property type="entry name" value="Memo"/>
    <property type="match status" value="1"/>
</dbReference>